<feature type="transmembrane region" description="Helical" evidence="1">
    <location>
        <begin position="64"/>
        <end position="81"/>
    </location>
</feature>
<protein>
    <submittedName>
        <fullName evidence="2">Uncharacterized protein</fullName>
    </submittedName>
</protein>
<dbReference type="Proteomes" id="UP000219338">
    <property type="component" value="Unassembled WGS sequence"/>
</dbReference>
<organism evidence="2 3">
    <name type="scientific">Armillaria ostoyae</name>
    <name type="common">Armillaria root rot fungus</name>
    <dbReference type="NCBI Taxonomy" id="47428"/>
    <lineage>
        <taxon>Eukaryota</taxon>
        <taxon>Fungi</taxon>
        <taxon>Dikarya</taxon>
        <taxon>Basidiomycota</taxon>
        <taxon>Agaricomycotina</taxon>
        <taxon>Agaricomycetes</taxon>
        <taxon>Agaricomycetidae</taxon>
        <taxon>Agaricales</taxon>
        <taxon>Marasmiineae</taxon>
        <taxon>Physalacriaceae</taxon>
        <taxon>Armillaria</taxon>
    </lineage>
</organism>
<dbReference type="EMBL" id="FUEG01000005">
    <property type="protein sequence ID" value="SJL04752.1"/>
    <property type="molecule type" value="Genomic_DNA"/>
</dbReference>
<keyword evidence="1" id="KW-0812">Transmembrane</keyword>
<evidence type="ECO:0000313" key="3">
    <source>
        <dbReference type="Proteomes" id="UP000219338"/>
    </source>
</evidence>
<keyword evidence="1" id="KW-1133">Transmembrane helix</keyword>
<name>A0A284R7R1_ARMOS</name>
<accession>A0A284R7R1</accession>
<proteinExistence type="predicted"/>
<reference evidence="3" key="1">
    <citation type="journal article" date="2017" name="Nat. Ecol. Evol.">
        <title>Genome expansion and lineage-specific genetic innovations in the forest pathogenic fungi Armillaria.</title>
        <authorList>
            <person name="Sipos G."/>
            <person name="Prasanna A.N."/>
            <person name="Walter M.C."/>
            <person name="O'Connor E."/>
            <person name="Balint B."/>
            <person name="Krizsan K."/>
            <person name="Kiss B."/>
            <person name="Hess J."/>
            <person name="Varga T."/>
            <person name="Slot J."/>
            <person name="Riley R."/>
            <person name="Boka B."/>
            <person name="Rigling D."/>
            <person name="Barry K."/>
            <person name="Lee J."/>
            <person name="Mihaltcheva S."/>
            <person name="LaButti K."/>
            <person name="Lipzen A."/>
            <person name="Waldron R."/>
            <person name="Moloney N.M."/>
            <person name="Sperisen C."/>
            <person name="Kredics L."/>
            <person name="Vagvoelgyi C."/>
            <person name="Patrignani A."/>
            <person name="Fitzpatrick D."/>
            <person name="Nagy I."/>
            <person name="Doyle S."/>
            <person name="Anderson J.B."/>
            <person name="Grigoriev I.V."/>
            <person name="Gueldener U."/>
            <person name="Muensterkoetter M."/>
            <person name="Nagy L.G."/>
        </authorList>
    </citation>
    <scope>NUCLEOTIDE SEQUENCE [LARGE SCALE GENOMIC DNA]</scope>
    <source>
        <strain evidence="3">C18/9</strain>
    </source>
</reference>
<keyword evidence="1" id="KW-0472">Membrane</keyword>
<sequence length="84" mass="9893">MGFMESSWRRIQVHSLSFEACITNSETNRWQTYGHRNSAAWTYHCRHEMLGILSLMILCQRKRFTAIVFLLLHFPAVMLTSDTN</sequence>
<evidence type="ECO:0000256" key="1">
    <source>
        <dbReference type="SAM" id="Phobius"/>
    </source>
</evidence>
<dbReference type="AlphaFoldDB" id="A0A284R7R1"/>
<gene>
    <name evidence="2" type="ORF">ARMOST_08122</name>
</gene>
<evidence type="ECO:0000313" key="2">
    <source>
        <dbReference type="EMBL" id="SJL04752.1"/>
    </source>
</evidence>
<keyword evidence="3" id="KW-1185">Reference proteome</keyword>